<keyword evidence="1" id="KW-0472">Membrane</keyword>
<dbReference type="STRING" id="1798375.A2773_05500"/>
<feature type="transmembrane region" description="Helical" evidence="1">
    <location>
        <begin position="40"/>
        <end position="68"/>
    </location>
</feature>
<keyword evidence="1" id="KW-1133">Transmembrane helix</keyword>
<feature type="transmembrane region" description="Helical" evidence="1">
    <location>
        <begin position="193"/>
        <end position="218"/>
    </location>
</feature>
<protein>
    <submittedName>
        <fullName evidence="2">Uncharacterized protein</fullName>
    </submittedName>
</protein>
<feature type="transmembrane region" description="Helical" evidence="1">
    <location>
        <begin position="100"/>
        <end position="122"/>
    </location>
</feature>
<dbReference type="Proteomes" id="UP000177383">
    <property type="component" value="Unassembled WGS sequence"/>
</dbReference>
<evidence type="ECO:0000313" key="2">
    <source>
        <dbReference type="EMBL" id="OGG14506.1"/>
    </source>
</evidence>
<organism evidence="2 3">
    <name type="scientific">Candidatus Gottesmanbacteria bacterium RIFCSPHIGHO2_01_FULL_39_10</name>
    <dbReference type="NCBI Taxonomy" id="1798375"/>
    <lineage>
        <taxon>Bacteria</taxon>
        <taxon>Candidatus Gottesmaniibacteriota</taxon>
    </lineage>
</organism>
<feature type="transmembrane region" description="Helical" evidence="1">
    <location>
        <begin position="154"/>
        <end position="173"/>
    </location>
</feature>
<dbReference type="AlphaFoldDB" id="A0A1F5ZPU1"/>
<sequence length="228" mass="25530">MIFSSISFFIFLLSIFFLVPHINTAVYHLVLLLTRSKKIALGILLFILLPGTIIHELSHFLVATLLFVRTGELTVIPKVEEESIKAGSLKHANTDPIKRTLIGIAPMIIGLIIIYFLGNIIFNQFSNFPLLIANSYLLIAVSLSMFSSKKDLEVAIFVVPIFALIMLALYLNGLTVTFSQELYQKISHVLSQLNIYLLLALGLDIVVFLSLKSLIIIFQRLLKVKIVS</sequence>
<feature type="transmembrane region" description="Helical" evidence="1">
    <location>
        <begin position="128"/>
        <end position="147"/>
    </location>
</feature>
<gene>
    <name evidence="2" type="ORF">A2773_05500</name>
</gene>
<proteinExistence type="predicted"/>
<dbReference type="EMBL" id="MFJE01000015">
    <property type="protein sequence ID" value="OGG14506.1"/>
    <property type="molecule type" value="Genomic_DNA"/>
</dbReference>
<keyword evidence="1" id="KW-0812">Transmembrane</keyword>
<accession>A0A1F5ZPU1</accession>
<evidence type="ECO:0000256" key="1">
    <source>
        <dbReference type="SAM" id="Phobius"/>
    </source>
</evidence>
<comment type="caution">
    <text evidence="2">The sequence shown here is derived from an EMBL/GenBank/DDBJ whole genome shotgun (WGS) entry which is preliminary data.</text>
</comment>
<reference evidence="2 3" key="1">
    <citation type="journal article" date="2016" name="Nat. Commun.">
        <title>Thousands of microbial genomes shed light on interconnected biogeochemical processes in an aquifer system.</title>
        <authorList>
            <person name="Anantharaman K."/>
            <person name="Brown C.T."/>
            <person name="Hug L.A."/>
            <person name="Sharon I."/>
            <person name="Castelle C.J."/>
            <person name="Probst A.J."/>
            <person name="Thomas B.C."/>
            <person name="Singh A."/>
            <person name="Wilkins M.J."/>
            <person name="Karaoz U."/>
            <person name="Brodie E.L."/>
            <person name="Williams K.H."/>
            <person name="Hubbard S.S."/>
            <person name="Banfield J.F."/>
        </authorList>
    </citation>
    <scope>NUCLEOTIDE SEQUENCE [LARGE SCALE GENOMIC DNA]</scope>
</reference>
<name>A0A1F5ZPU1_9BACT</name>
<evidence type="ECO:0000313" key="3">
    <source>
        <dbReference type="Proteomes" id="UP000177383"/>
    </source>
</evidence>